<dbReference type="PANTHER" id="PTHR21220:SF0">
    <property type="entry name" value="DNA-DEPENDENT METALLOPROTEASE SPRTN"/>
    <property type="match status" value="1"/>
</dbReference>
<dbReference type="PANTHER" id="PTHR21220">
    <property type="entry name" value="DNA-DEPENDENT METALLOPROTEASE SPRTN"/>
    <property type="match status" value="1"/>
</dbReference>
<comment type="subcellular location">
    <subcellularLocation>
        <location evidence="1">Nucleus</location>
    </subcellularLocation>
</comment>
<dbReference type="AlphaFoldDB" id="A0A3R7PBJ3"/>
<sequence length="484" mass="52357">MMDASAEIDLTLALQLQAQFEEELRESIQSQEAAHLKSLSEVNSSISGSSSKTNRKNFGNLDEPPQEKLSVSLIDPSWELIDPNPDLHTLFLTFDKQFFWGRLYQVEVKWSPRMTLCAGVCSYEGRGGLCSIRLSLPLLKLRPRKDMIETLLHEMIHAYLFVTANNRDRDGHGPEFHKHMYRINGVAGTKISVYHSFHDEVDQYRQHIWQCDGPCRHRRPYFGLVKRSMNRAPGPRDPWWGRHQQSCGGSYTKIQEPEGYGVKKKKGSSATEKKNNGTDIRKLFGGTSKDNSADGKGKKMGNASPPLKENIPGYSGSNTNFSFRSSGSEGPDKGKKPSNVHGFGSTATGTVKQVNVNNASRSKVHGFGGTGSPAKKKPRIGGNGTTTGSSGSFSGAMKGGSGTALASRGGGSKTVTVKGKVNTSHQTEKDTDTAQASAPPVTPFKGTGQSLGGPSTGVSRLLSLSAPTIKTQAKRIQGIDGTIS</sequence>
<dbReference type="GO" id="GO:0005634">
    <property type="term" value="C:nucleus"/>
    <property type="evidence" value="ECO:0007669"/>
    <property type="project" value="UniProtKB-SubCell"/>
</dbReference>
<feature type="compositionally biased region" description="Low complexity" evidence="3">
    <location>
        <begin position="386"/>
        <end position="395"/>
    </location>
</feature>
<name>A0A3R7PBJ3_PENVA</name>
<evidence type="ECO:0000259" key="4">
    <source>
        <dbReference type="SMART" id="SM00731"/>
    </source>
</evidence>
<feature type="compositionally biased region" description="Gly residues" evidence="3">
    <location>
        <begin position="397"/>
        <end position="412"/>
    </location>
</feature>
<accession>A0A3R7PBJ3</accession>
<feature type="compositionally biased region" description="Basic and acidic residues" evidence="3">
    <location>
        <begin position="271"/>
        <end position="282"/>
    </location>
</feature>
<evidence type="ECO:0000256" key="1">
    <source>
        <dbReference type="ARBA" id="ARBA00004123"/>
    </source>
</evidence>
<keyword evidence="6" id="KW-1185">Reference proteome</keyword>
<feature type="compositionally biased region" description="Polar residues" evidence="3">
    <location>
        <begin position="345"/>
        <end position="361"/>
    </location>
</feature>
<evidence type="ECO:0000256" key="2">
    <source>
        <dbReference type="ARBA" id="ARBA00023242"/>
    </source>
</evidence>
<dbReference type="Pfam" id="PF22934">
    <property type="entry name" value="SPRTN_ZBD"/>
    <property type="match status" value="1"/>
</dbReference>
<feature type="domain" description="SprT-like" evidence="4">
    <location>
        <begin position="85"/>
        <end position="254"/>
    </location>
</feature>
<feature type="region of interest" description="Disordered" evidence="3">
    <location>
        <begin position="44"/>
        <end position="64"/>
    </location>
</feature>
<dbReference type="Proteomes" id="UP000283509">
    <property type="component" value="Unassembled WGS sequence"/>
</dbReference>
<keyword evidence="2" id="KW-0539">Nucleus</keyword>
<feature type="compositionally biased region" description="Low complexity" evidence="3">
    <location>
        <begin position="413"/>
        <end position="424"/>
    </location>
</feature>
<organism evidence="5 6">
    <name type="scientific">Penaeus vannamei</name>
    <name type="common">Whiteleg shrimp</name>
    <name type="synonym">Litopenaeus vannamei</name>
    <dbReference type="NCBI Taxonomy" id="6689"/>
    <lineage>
        <taxon>Eukaryota</taxon>
        <taxon>Metazoa</taxon>
        <taxon>Ecdysozoa</taxon>
        <taxon>Arthropoda</taxon>
        <taxon>Crustacea</taxon>
        <taxon>Multicrustacea</taxon>
        <taxon>Malacostraca</taxon>
        <taxon>Eumalacostraca</taxon>
        <taxon>Eucarida</taxon>
        <taxon>Decapoda</taxon>
        <taxon>Dendrobranchiata</taxon>
        <taxon>Penaeoidea</taxon>
        <taxon>Penaeidae</taxon>
        <taxon>Penaeus</taxon>
    </lineage>
</organism>
<gene>
    <name evidence="5" type="ORF">C7M84_021784</name>
</gene>
<proteinExistence type="predicted"/>
<dbReference type="EMBL" id="QCYY01004636">
    <property type="protein sequence ID" value="ROT60675.1"/>
    <property type="molecule type" value="Genomic_DNA"/>
</dbReference>
<feature type="region of interest" description="Disordered" evidence="3">
    <location>
        <begin position="250"/>
        <end position="459"/>
    </location>
</feature>
<comment type="caution">
    <text evidence="5">The sequence shown here is derived from an EMBL/GenBank/DDBJ whole genome shotgun (WGS) entry which is preliminary data.</text>
</comment>
<dbReference type="GO" id="GO:0003697">
    <property type="term" value="F:single-stranded DNA binding"/>
    <property type="evidence" value="ECO:0007669"/>
    <property type="project" value="InterPro"/>
</dbReference>
<dbReference type="STRING" id="6689.A0A3R7PBJ3"/>
<dbReference type="OrthoDB" id="5236983at2759"/>
<evidence type="ECO:0000256" key="3">
    <source>
        <dbReference type="SAM" id="MobiDB-lite"/>
    </source>
</evidence>
<dbReference type="SMART" id="SM00731">
    <property type="entry name" value="SprT"/>
    <property type="match status" value="1"/>
</dbReference>
<dbReference type="GO" id="GO:0031593">
    <property type="term" value="F:polyubiquitin modification-dependent protein binding"/>
    <property type="evidence" value="ECO:0007669"/>
    <property type="project" value="TreeGrafter"/>
</dbReference>
<feature type="compositionally biased region" description="Polar residues" evidence="3">
    <location>
        <begin position="315"/>
        <end position="328"/>
    </location>
</feature>
<evidence type="ECO:0000313" key="5">
    <source>
        <dbReference type="EMBL" id="ROT60675.1"/>
    </source>
</evidence>
<dbReference type="GO" id="GO:0004222">
    <property type="term" value="F:metalloendopeptidase activity"/>
    <property type="evidence" value="ECO:0007669"/>
    <property type="project" value="InterPro"/>
</dbReference>
<evidence type="ECO:0000313" key="6">
    <source>
        <dbReference type="Proteomes" id="UP000283509"/>
    </source>
</evidence>
<reference evidence="5 6" key="1">
    <citation type="submission" date="2018-04" db="EMBL/GenBank/DDBJ databases">
        <authorList>
            <person name="Zhang X."/>
            <person name="Yuan J."/>
            <person name="Li F."/>
            <person name="Xiang J."/>
        </authorList>
    </citation>
    <scope>NUCLEOTIDE SEQUENCE [LARGE SCALE GENOMIC DNA]</scope>
    <source>
        <tissue evidence="5">Muscle</tissue>
    </source>
</reference>
<dbReference type="GO" id="GO:0006974">
    <property type="term" value="P:DNA damage response"/>
    <property type="evidence" value="ECO:0007669"/>
    <property type="project" value="InterPro"/>
</dbReference>
<dbReference type="InterPro" id="IPR044245">
    <property type="entry name" value="Spartan"/>
</dbReference>
<protein>
    <submittedName>
        <fullName evidence="5">Putative sprT-like domain-containing protein Spartan-like</fullName>
    </submittedName>
</protein>
<dbReference type="Pfam" id="PF10263">
    <property type="entry name" value="SprT-like"/>
    <property type="match status" value="1"/>
</dbReference>
<reference evidence="5 6" key="2">
    <citation type="submission" date="2019-01" db="EMBL/GenBank/DDBJ databases">
        <title>The decoding of complex shrimp genome reveals the adaptation for benthos swimmer, frequently molting mechanism and breeding impact on genome.</title>
        <authorList>
            <person name="Sun Y."/>
            <person name="Gao Y."/>
            <person name="Yu Y."/>
        </authorList>
    </citation>
    <scope>NUCLEOTIDE SEQUENCE [LARGE SCALE GENOMIC DNA]</scope>
    <source>
        <tissue evidence="5">Muscle</tissue>
    </source>
</reference>
<dbReference type="InterPro" id="IPR055220">
    <property type="entry name" value="SPRTN_ZBD"/>
</dbReference>
<dbReference type="InterPro" id="IPR006640">
    <property type="entry name" value="SprT-like_domain"/>
</dbReference>